<dbReference type="PRINTS" id="PR00131">
    <property type="entry name" value="GLHYDRLASE1"/>
</dbReference>
<sequence length="529" mass="60475">MALNLVYLLWLFILISTSTLALKNFSKDISPNISANVFDVTSLNRSSFPNDFIFGTSTSAYQYEGGVKEGGKGTSIWDTFTKKYSEKIVDRNTGEVSVDGYHRYKEDVGIMKYMSLDAYRLSISWSRILPNGRISGGINQEGITYYNNLINELLANGIEVFVTLFHWDLPQALEDEYGGFLSPLIVFDFLNYAELCFKEFGDRVKHWITINEPSTYTIAGYAIGMFPPGRCSDWQNLNCTGGDSATEPYLVAHHLLLAHAAAVQVYKTKYQVPLLLKSQSTYQRGCIGIALQSYWFVPFSNSKSDERAAERSIEFMFGWFMTPLTTGGYPQTMRSLVGQRLPKFSEEQAKLVRGSFDFIGLNYYTSRYAANVPHLNKTIPCYLTDSLANVTVERNGVPIGPKGASDWFYIYPMGFKKLLVYIKEKYNNPLIYVAENGIDENNDPTLSLDEALKDIHRIKYHHDHLSYLRSAIRFGVNVKGYFAWSLLDNFEWTEGYTVRFGMNFVDYNNKLKRYQKLSAQWFKSFLERA</sequence>
<evidence type="ECO:0000313" key="6">
    <source>
        <dbReference type="EMBL" id="CAI8585867.1"/>
    </source>
</evidence>
<dbReference type="PROSITE" id="PS00653">
    <property type="entry name" value="GLYCOSYL_HYDROL_F1_2"/>
    <property type="match status" value="1"/>
</dbReference>
<dbReference type="PANTHER" id="PTHR10353">
    <property type="entry name" value="GLYCOSYL HYDROLASE"/>
    <property type="match status" value="1"/>
</dbReference>
<reference evidence="6 7" key="1">
    <citation type="submission" date="2023-01" db="EMBL/GenBank/DDBJ databases">
        <authorList>
            <person name="Kreplak J."/>
        </authorList>
    </citation>
    <scope>NUCLEOTIDE SEQUENCE [LARGE SCALE GENOMIC DNA]</scope>
</reference>
<dbReference type="Proteomes" id="UP001157006">
    <property type="component" value="Chromosome 1L"/>
</dbReference>
<gene>
    <name evidence="6" type="ORF">VFH_I227000</name>
</gene>
<dbReference type="Gene3D" id="3.20.20.80">
    <property type="entry name" value="Glycosidases"/>
    <property type="match status" value="1"/>
</dbReference>
<dbReference type="Pfam" id="PF00232">
    <property type="entry name" value="Glyco_hydro_1"/>
    <property type="match status" value="1"/>
</dbReference>
<dbReference type="AlphaFoldDB" id="A0AAV0YMW9"/>
<keyword evidence="2" id="KW-0378">Hydrolase</keyword>
<comment type="similarity">
    <text evidence="1 4">Belongs to the glycosyl hydrolase 1 family.</text>
</comment>
<evidence type="ECO:0000256" key="3">
    <source>
        <dbReference type="ARBA" id="ARBA00023295"/>
    </source>
</evidence>
<keyword evidence="3" id="KW-0326">Glycosidase</keyword>
<dbReference type="FunFam" id="3.20.20.80:FF:000020">
    <property type="entry name" value="Beta-glucosidase 12"/>
    <property type="match status" value="1"/>
</dbReference>
<keyword evidence="7" id="KW-1185">Reference proteome</keyword>
<name>A0AAV0YMW9_VICFA</name>
<dbReference type="GO" id="GO:0008422">
    <property type="term" value="F:beta-glucosidase activity"/>
    <property type="evidence" value="ECO:0007669"/>
    <property type="project" value="TreeGrafter"/>
</dbReference>
<accession>A0AAV0YMW9</accession>
<feature type="chain" id="PRO_5043785104" evidence="5">
    <location>
        <begin position="22"/>
        <end position="529"/>
    </location>
</feature>
<organism evidence="6 7">
    <name type="scientific">Vicia faba</name>
    <name type="common">Broad bean</name>
    <name type="synonym">Faba vulgaris</name>
    <dbReference type="NCBI Taxonomy" id="3906"/>
    <lineage>
        <taxon>Eukaryota</taxon>
        <taxon>Viridiplantae</taxon>
        <taxon>Streptophyta</taxon>
        <taxon>Embryophyta</taxon>
        <taxon>Tracheophyta</taxon>
        <taxon>Spermatophyta</taxon>
        <taxon>Magnoliopsida</taxon>
        <taxon>eudicotyledons</taxon>
        <taxon>Gunneridae</taxon>
        <taxon>Pentapetalae</taxon>
        <taxon>rosids</taxon>
        <taxon>fabids</taxon>
        <taxon>Fabales</taxon>
        <taxon>Fabaceae</taxon>
        <taxon>Papilionoideae</taxon>
        <taxon>50 kb inversion clade</taxon>
        <taxon>NPAAA clade</taxon>
        <taxon>Hologalegina</taxon>
        <taxon>IRL clade</taxon>
        <taxon>Fabeae</taxon>
        <taxon>Vicia</taxon>
    </lineage>
</organism>
<dbReference type="GO" id="GO:0005975">
    <property type="term" value="P:carbohydrate metabolic process"/>
    <property type="evidence" value="ECO:0007669"/>
    <property type="project" value="InterPro"/>
</dbReference>
<proteinExistence type="inferred from homology"/>
<evidence type="ECO:0000256" key="4">
    <source>
        <dbReference type="RuleBase" id="RU003690"/>
    </source>
</evidence>
<evidence type="ECO:0000313" key="7">
    <source>
        <dbReference type="Proteomes" id="UP001157006"/>
    </source>
</evidence>
<dbReference type="InterPro" id="IPR017853">
    <property type="entry name" value="GH"/>
</dbReference>
<feature type="signal peptide" evidence="5">
    <location>
        <begin position="1"/>
        <end position="21"/>
    </location>
</feature>
<dbReference type="PANTHER" id="PTHR10353:SF331">
    <property type="entry name" value="GLYCOSIDE HYDROLASE FAMILY 1 PROTEIN"/>
    <property type="match status" value="1"/>
</dbReference>
<keyword evidence="5" id="KW-0732">Signal</keyword>
<dbReference type="SUPFAM" id="SSF51445">
    <property type="entry name" value="(Trans)glycosidases"/>
    <property type="match status" value="1"/>
</dbReference>
<dbReference type="InterPro" id="IPR001360">
    <property type="entry name" value="Glyco_hydro_1"/>
</dbReference>
<dbReference type="InterPro" id="IPR033132">
    <property type="entry name" value="GH_1_N_CS"/>
</dbReference>
<evidence type="ECO:0000256" key="5">
    <source>
        <dbReference type="SAM" id="SignalP"/>
    </source>
</evidence>
<evidence type="ECO:0000256" key="1">
    <source>
        <dbReference type="ARBA" id="ARBA00010838"/>
    </source>
</evidence>
<protein>
    <submittedName>
        <fullName evidence="6">Uncharacterized protein</fullName>
    </submittedName>
</protein>
<dbReference type="EMBL" id="OX451736">
    <property type="protein sequence ID" value="CAI8585867.1"/>
    <property type="molecule type" value="Genomic_DNA"/>
</dbReference>
<evidence type="ECO:0000256" key="2">
    <source>
        <dbReference type="ARBA" id="ARBA00022801"/>
    </source>
</evidence>